<dbReference type="Pfam" id="PF08622">
    <property type="entry name" value="Svf1"/>
    <property type="match status" value="1"/>
</dbReference>
<evidence type="ECO:0000313" key="7">
    <source>
        <dbReference type="Proteomes" id="UP000033710"/>
    </source>
</evidence>
<dbReference type="GeneID" id="27671138"/>
<protein>
    <submittedName>
        <fullName evidence="6">Survival factor 1</fullName>
    </submittedName>
</protein>
<sequence>MFKWAQQTFVALSRSPFSDQPLAHVAGTQEPDYGPSAIRSVAEETKETPYTETTSDDLKWTAMESTCVETQVFYITSDSGPAIFVQVIYNNVAGIRTTCQFNTKIFYVNDANKETLWSSTPLTQPEFSEDMKSFYATDCAVELSEDGTSYSIKSHNDDRAVVNLVIKRTTPGFQAGTTGKTLFGTDLTNPWGSMRHVFWPRCVASGTITTKEDGPIDFAGGRALFIHALQGMKPHHLAARWNFANFQGPEHSAVLMQFTTPPSYASTVVTVGCLARDGEILFAGTDATATHVATKEDSENDWPEPTQVKYTWSGTAKDGSQVEAVLEGGLEERLDRIDVMAEVPGIVKKIAGSVAGTKPFIYQYYPRQTKLALKIKKGDAPEVSEPGLLFAEATFIS</sequence>
<dbReference type="InterPro" id="IPR051385">
    <property type="entry name" value="Ceramide-binding_SVF1"/>
</dbReference>
<dbReference type="Proteomes" id="UP000033710">
    <property type="component" value="Unassembled WGS sequence"/>
</dbReference>
<gene>
    <name evidence="6" type="ORF">SPSK_09285</name>
</gene>
<dbReference type="PANTHER" id="PTHR47107:SF1">
    <property type="entry name" value="CERAMIDE-BINDING PROTEIN SVF1-RELATED"/>
    <property type="match status" value="1"/>
</dbReference>
<reference evidence="6 7" key="2">
    <citation type="journal article" date="2015" name="Eukaryot. Cell">
        <title>Asexual propagation of a virulent clone complex in a human and feline outbreak of sporotrichosis.</title>
        <authorList>
            <person name="Teixeira Mde M."/>
            <person name="Rodrigues A.M."/>
            <person name="Tsui C.K."/>
            <person name="de Almeida L.G."/>
            <person name="Van Diepeningen A.D."/>
            <person name="van den Ende B.G."/>
            <person name="Fernandes G.F."/>
            <person name="Kano R."/>
            <person name="Hamelin R.C."/>
            <person name="Lopes-Bezerra L.M."/>
            <person name="Vasconcelos A.T."/>
            <person name="de Hoog S."/>
            <person name="de Camargo Z.P."/>
            <person name="Felipe M.S."/>
        </authorList>
    </citation>
    <scope>NUCLEOTIDE SEQUENCE [LARGE SCALE GENOMIC DNA]</scope>
    <source>
        <strain evidence="6 7">1099-18</strain>
    </source>
</reference>
<feature type="domain" description="Svf1-like C-terminal" evidence="5">
    <location>
        <begin position="232"/>
        <end position="397"/>
    </location>
</feature>
<dbReference type="Pfam" id="PF17187">
    <property type="entry name" value="Svf1_C"/>
    <property type="match status" value="1"/>
</dbReference>
<feature type="domain" description="Svf1-like N-terminal" evidence="4">
    <location>
        <begin position="68"/>
        <end position="230"/>
    </location>
</feature>
<comment type="subcellular location">
    <subcellularLocation>
        <location evidence="1">Cytoplasm</location>
    </subcellularLocation>
</comment>
<dbReference type="EMBL" id="AXCR01000007">
    <property type="protein sequence ID" value="KJR85751.1"/>
    <property type="molecule type" value="Genomic_DNA"/>
</dbReference>
<dbReference type="KEGG" id="ssck:SPSK_09285"/>
<organism evidence="6 7">
    <name type="scientific">Sporothrix schenckii 1099-18</name>
    <dbReference type="NCBI Taxonomy" id="1397361"/>
    <lineage>
        <taxon>Eukaryota</taxon>
        <taxon>Fungi</taxon>
        <taxon>Dikarya</taxon>
        <taxon>Ascomycota</taxon>
        <taxon>Pezizomycotina</taxon>
        <taxon>Sordariomycetes</taxon>
        <taxon>Sordariomycetidae</taxon>
        <taxon>Ophiostomatales</taxon>
        <taxon>Ophiostomataceae</taxon>
        <taxon>Sporothrix</taxon>
    </lineage>
</organism>
<dbReference type="InterPro" id="IPR013931">
    <property type="entry name" value="Svf1-like_N"/>
</dbReference>
<evidence type="ECO:0000259" key="5">
    <source>
        <dbReference type="Pfam" id="PF17187"/>
    </source>
</evidence>
<dbReference type="PANTHER" id="PTHR47107">
    <property type="entry name" value="SVF1-LIKE PROTEIN YDR222W-RELATED"/>
    <property type="match status" value="1"/>
</dbReference>
<comment type="caution">
    <text evidence="6">The sequence shown here is derived from an EMBL/GenBank/DDBJ whole genome shotgun (WGS) entry which is preliminary data.</text>
</comment>
<evidence type="ECO:0000259" key="4">
    <source>
        <dbReference type="Pfam" id="PF08622"/>
    </source>
</evidence>
<name>A0A0F2MC68_SPOSC</name>
<evidence type="ECO:0000256" key="1">
    <source>
        <dbReference type="ARBA" id="ARBA00004496"/>
    </source>
</evidence>
<dbReference type="RefSeq" id="XP_016588427.1">
    <property type="nucleotide sequence ID" value="XM_016735861.1"/>
</dbReference>
<keyword evidence="3" id="KW-0963">Cytoplasm</keyword>
<evidence type="ECO:0000313" key="6">
    <source>
        <dbReference type="EMBL" id="KJR85751.1"/>
    </source>
</evidence>
<dbReference type="OrthoDB" id="2590239at2759"/>
<dbReference type="GO" id="GO:0005737">
    <property type="term" value="C:cytoplasm"/>
    <property type="evidence" value="ECO:0007669"/>
    <property type="project" value="UniProtKB-SubCell"/>
</dbReference>
<dbReference type="SUPFAM" id="SSF159245">
    <property type="entry name" value="AttH-like"/>
    <property type="match status" value="1"/>
</dbReference>
<comment type="similarity">
    <text evidence="2">Belongs to the SVF1 family.</text>
</comment>
<evidence type="ECO:0000256" key="2">
    <source>
        <dbReference type="ARBA" id="ARBA00009069"/>
    </source>
</evidence>
<dbReference type="InterPro" id="IPR033394">
    <property type="entry name" value="Svf1-like_C"/>
</dbReference>
<accession>A0A0F2MC68</accession>
<proteinExistence type="inferred from homology"/>
<dbReference type="AlphaFoldDB" id="A0A0F2MC68"/>
<dbReference type="GO" id="GO:0006979">
    <property type="term" value="P:response to oxidative stress"/>
    <property type="evidence" value="ECO:0007669"/>
    <property type="project" value="InterPro"/>
</dbReference>
<dbReference type="VEuPathDB" id="FungiDB:SPSK_09285"/>
<evidence type="ECO:0000256" key="3">
    <source>
        <dbReference type="ARBA" id="ARBA00022490"/>
    </source>
</evidence>
<reference evidence="6 7" key="1">
    <citation type="journal article" date="2014" name="BMC Genomics">
        <title>Comparative genomics of the major fungal agents of human and animal Sporotrichosis: Sporothrix schenckii and Sporothrix brasiliensis.</title>
        <authorList>
            <person name="Teixeira M.M."/>
            <person name="de Almeida L.G."/>
            <person name="Kubitschek-Barreira P."/>
            <person name="Alves F.L."/>
            <person name="Kioshima E.S."/>
            <person name="Abadio A.K."/>
            <person name="Fernandes L."/>
            <person name="Derengowski L.S."/>
            <person name="Ferreira K.S."/>
            <person name="Souza R.C."/>
            <person name="Ruiz J.C."/>
            <person name="de Andrade N.C."/>
            <person name="Paes H.C."/>
            <person name="Nicola A.M."/>
            <person name="Albuquerque P."/>
            <person name="Gerber A.L."/>
            <person name="Martins V.P."/>
            <person name="Peconick L.D."/>
            <person name="Neto A.V."/>
            <person name="Chaucanez C.B."/>
            <person name="Silva P.A."/>
            <person name="Cunha O.L."/>
            <person name="de Oliveira F.F."/>
            <person name="dos Santos T.C."/>
            <person name="Barros A.L."/>
            <person name="Soares M.A."/>
            <person name="de Oliveira L.M."/>
            <person name="Marini M.M."/>
            <person name="Villalobos-Duno H."/>
            <person name="Cunha M.M."/>
            <person name="de Hoog S."/>
            <person name="da Silveira J.F."/>
            <person name="Henrissat B."/>
            <person name="Nino-Vega G.A."/>
            <person name="Cisalpino P.S."/>
            <person name="Mora-Montes H.M."/>
            <person name="Almeida S.R."/>
            <person name="Stajich J.E."/>
            <person name="Lopes-Bezerra L.M."/>
            <person name="Vasconcelos A.T."/>
            <person name="Felipe M.S."/>
        </authorList>
    </citation>
    <scope>NUCLEOTIDE SEQUENCE [LARGE SCALE GENOMIC DNA]</scope>
    <source>
        <strain evidence="6 7">1099-18</strain>
    </source>
</reference>